<sequence>MAGLKSNSMTPERSDAATNLSAAQLREIREAFQVLDRDNDGFVDRDDVADVLANLGQDPSASAISRFFLPGSDQKINFPTFLNTLSALISSLSSSQELLNALAAFDDDDSGQIDVQELREALLHTSPEAGDKPLTEREVNEVMAGFTGRRMFGGKYLRNNGISGGGKRGEVFRYQEFVGTVVGGAASGAANGPQGIDAAQG</sequence>
<dbReference type="PANTHER" id="PTHR23049">
    <property type="entry name" value="MYOSIN REGULATORY LIGHT CHAIN 2"/>
    <property type="match status" value="1"/>
</dbReference>
<evidence type="ECO:0000256" key="1">
    <source>
        <dbReference type="ARBA" id="ARBA00022737"/>
    </source>
</evidence>
<feature type="domain" description="EF-hand" evidence="3">
    <location>
        <begin position="23"/>
        <end position="58"/>
    </location>
</feature>
<dbReference type="Gene3D" id="1.10.238.10">
    <property type="entry name" value="EF-hand"/>
    <property type="match status" value="2"/>
</dbReference>
<organism evidence="4 5">
    <name type="scientific">Monascus purpureus</name>
    <name type="common">Red mold</name>
    <name type="synonym">Monascus anka</name>
    <dbReference type="NCBI Taxonomy" id="5098"/>
    <lineage>
        <taxon>Eukaryota</taxon>
        <taxon>Fungi</taxon>
        <taxon>Dikarya</taxon>
        <taxon>Ascomycota</taxon>
        <taxon>Pezizomycotina</taxon>
        <taxon>Eurotiomycetes</taxon>
        <taxon>Eurotiomycetidae</taxon>
        <taxon>Eurotiales</taxon>
        <taxon>Aspergillaceae</taxon>
        <taxon>Monascus</taxon>
    </lineage>
</organism>
<dbReference type="STRING" id="5098.A0A507QZB7"/>
<dbReference type="EMBL" id="VIFY01000033">
    <property type="protein sequence ID" value="TQB74255.1"/>
    <property type="molecule type" value="Genomic_DNA"/>
</dbReference>
<accession>A0A507QZB7</accession>
<comment type="caution">
    <text evidence="4">The sequence shown here is derived from an EMBL/GenBank/DDBJ whole genome shotgun (WGS) entry which is preliminary data.</text>
</comment>
<keyword evidence="5" id="KW-1185">Reference proteome</keyword>
<keyword evidence="1" id="KW-0677">Repeat</keyword>
<dbReference type="PROSITE" id="PS00018">
    <property type="entry name" value="EF_HAND_1"/>
    <property type="match status" value="2"/>
</dbReference>
<keyword evidence="2" id="KW-0106">Calcium</keyword>
<evidence type="ECO:0000256" key="2">
    <source>
        <dbReference type="ARBA" id="ARBA00022837"/>
    </source>
</evidence>
<dbReference type="InterPro" id="IPR011992">
    <property type="entry name" value="EF-hand-dom_pair"/>
</dbReference>
<dbReference type="AlphaFoldDB" id="A0A507QZB7"/>
<dbReference type="CDD" id="cd00051">
    <property type="entry name" value="EFh"/>
    <property type="match status" value="1"/>
</dbReference>
<proteinExistence type="predicted"/>
<dbReference type="InterPro" id="IPR050403">
    <property type="entry name" value="Myosin_RLC"/>
</dbReference>
<evidence type="ECO:0000259" key="3">
    <source>
        <dbReference type="PROSITE" id="PS50222"/>
    </source>
</evidence>
<evidence type="ECO:0000313" key="5">
    <source>
        <dbReference type="Proteomes" id="UP000319663"/>
    </source>
</evidence>
<dbReference type="SMART" id="SM00054">
    <property type="entry name" value="EFh"/>
    <property type="match status" value="2"/>
</dbReference>
<dbReference type="FunFam" id="1.10.238.10:FF:000003">
    <property type="entry name" value="Calmodulin A"/>
    <property type="match status" value="1"/>
</dbReference>
<dbReference type="Proteomes" id="UP000319663">
    <property type="component" value="Unassembled WGS sequence"/>
</dbReference>
<reference evidence="4 5" key="1">
    <citation type="submission" date="2019-06" db="EMBL/GenBank/DDBJ databases">
        <title>Wine fermentation using esterase from Monascus purpureus.</title>
        <authorList>
            <person name="Geng C."/>
            <person name="Zhang Y."/>
        </authorList>
    </citation>
    <scope>NUCLEOTIDE SEQUENCE [LARGE SCALE GENOMIC DNA]</scope>
    <source>
        <strain evidence="4">HQ1</strain>
    </source>
</reference>
<dbReference type="GO" id="GO:0005509">
    <property type="term" value="F:calcium ion binding"/>
    <property type="evidence" value="ECO:0007669"/>
    <property type="project" value="InterPro"/>
</dbReference>
<dbReference type="SUPFAM" id="SSF47473">
    <property type="entry name" value="EF-hand"/>
    <property type="match status" value="1"/>
</dbReference>
<gene>
    <name evidence="4" type="ORF">MPDQ_004978</name>
</gene>
<dbReference type="Pfam" id="PF13405">
    <property type="entry name" value="EF-hand_6"/>
    <property type="match status" value="1"/>
</dbReference>
<feature type="domain" description="EF-hand" evidence="3">
    <location>
        <begin position="93"/>
        <end position="128"/>
    </location>
</feature>
<dbReference type="InterPro" id="IPR002048">
    <property type="entry name" value="EF_hand_dom"/>
</dbReference>
<dbReference type="Pfam" id="PF13202">
    <property type="entry name" value="EF-hand_5"/>
    <property type="match status" value="1"/>
</dbReference>
<evidence type="ECO:0000313" key="4">
    <source>
        <dbReference type="EMBL" id="TQB74255.1"/>
    </source>
</evidence>
<name>A0A507QZB7_MONPU</name>
<protein>
    <recommendedName>
        <fullName evidence="3">EF-hand domain-containing protein</fullName>
    </recommendedName>
</protein>
<dbReference type="InterPro" id="IPR018247">
    <property type="entry name" value="EF_Hand_1_Ca_BS"/>
</dbReference>
<dbReference type="PROSITE" id="PS50222">
    <property type="entry name" value="EF_HAND_2"/>
    <property type="match status" value="2"/>
</dbReference>